<dbReference type="EMBL" id="NEKC01000004">
    <property type="protein sequence ID" value="OTA29715.1"/>
    <property type="molecule type" value="Genomic_DNA"/>
</dbReference>
<dbReference type="PROSITE" id="PS51186">
    <property type="entry name" value="GNAT"/>
    <property type="match status" value="1"/>
</dbReference>
<feature type="domain" description="N-acetyltransferase" evidence="1">
    <location>
        <begin position="4"/>
        <end position="178"/>
    </location>
</feature>
<dbReference type="AlphaFoldDB" id="A0A1Y2SZS7"/>
<organism evidence="2 3">
    <name type="scientific">Alloscardovia macacae</name>
    <dbReference type="NCBI Taxonomy" id="1160091"/>
    <lineage>
        <taxon>Bacteria</taxon>
        <taxon>Bacillati</taxon>
        <taxon>Actinomycetota</taxon>
        <taxon>Actinomycetes</taxon>
        <taxon>Bifidobacteriales</taxon>
        <taxon>Bifidobacteriaceae</taxon>
        <taxon>Alloscardovia</taxon>
    </lineage>
</organism>
<accession>A0A1Y2SZS7</accession>
<dbReference type="RefSeq" id="WP_086106243.1">
    <property type="nucleotide sequence ID" value="NZ_NEKB01000004.1"/>
</dbReference>
<evidence type="ECO:0000313" key="3">
    <source>
        <dbReference type="Proteomes" id="UP000243540"/>
    </source>
</evidence>
<dbReference type="CDD" id="cd04301">
    <property type="entry name" value="NAT_SF"/>
    <property type="match status" value="1"/>
</dbReference>
<dbReference type="SUPFAM" id="SSF55729">
    <property type="entry name" value="Acyl-CoA N-acyltransferases (Nat)"/>
    <property type="match status" value="1"/>
</dbReference>
<evidence type="ECO:0000313" key="2">
    <source>
        <dbReference type="EMBL" id="OTA29715.1"/>
    </source>
</evidence>
<dbReference type="InterPro" id="IPR000182">
    <property type="entry name" value="GNAT_dom"/>
</dbReference>
<comment type="caution">
    <text evidence="2">The sequence shown here is derived from an EMBL/GenBank/DDBJ whole genome shotgun (WGS) entry which is preliminary data.</text>
</comment>
<dbReference type="Pfam" id="PF00583">
    <property type="entry name" value="Acetyltransf_1"/>
    <property type="match status" value="1"/>
</dbReference>
<sequence>MAQIQVRRTTRDDLAEIMDIVNAAKALLKDDGSSQWQNGYPNEYTFIADIEEDASYVLTVDGVVAATAMLSLGEEAGYSKIYGGQVRYPSAEYGTFGVLHRVAVSPNFRGMGLVEKLCVELFREMRVEGIRVARVDTHRKNVRMQRVLERLGMTQCGFITLDHDPEDPVRVCYEGLVENLLGLVE</sequence>
<evidence type="ECO:0000259" key="1">
    <source>
        <dbReference type="PROSITE" id="PS51186"/>
    </source>
</evidence>
<name>A0A1Y2SZS7_9BIFI</name>
<dbReference type="STRING" id="1160091.B9T39_02455"/>
<dbReference type="GO" id="GO:0016747">
    <property type="term" value="F:acyltransferase activity, transferring groups other than amino-acyl groups"/>
    <property type="evidence" value="ECO:0007669"/>
    <property type="project" value="InterPro"/>
</dbReference>
<reference evidence="2 3" key="1">
    <citation type="submission" date="2017-04" db="EMBL/GenBank/DDBJ databases">
        <title>Draft genome sequences of Alloscardovia macacae UMA81211 and UMA81212 isolated from the feces of a rhesus macaque (Macaca mulatta).</title>
        <authorList>
            <person name="Albert K."/>
            <person name="Sela D.A."/>
        </authorList>
    </citation>
    <scope>NUCLEOTIDE SEQUENCE [LARGE SCALE GENOMIC DNA]</scope>
    <source>
        <strain evidence="2 3">UMA81212</strain>
    </source>
</reference>
<dbReference type="InterPro" id="IPR016181">
    <property type="entry name" value="Acyl_CoA_acyltransferase"/>
</dbReference>
<dbReference type="Proteomes" id="UP000243540">
    <property type="component" value="Unassembled WGS sequence"/>
</dbReference>
<dbReference type="OrthoDB" id="9796381at2"/>
<gene>
    <name evidence="2" type="ORF">B9T39_02455</name>
</gene>
<dbReference type="Gene3D" id="3.40.630.30">
    <property type="match status" value="1"/>
</dbReference>
<proteinExistence type="predicted"/>
<protein>
    <recommendedName>
        <fullName evidence="1">N-acetyltransferase domain-containing protein</fullName>
    </recommendedName>
</protein>